<dbReference type="AlphaFoldDB" id="A0A139SKN9"/>
<dbReference type="RefSeq" id="WP_068630691.1">
    <property type="nucleotide sequence ID" value="NZ_LSZQ01000052.1"/>
</dbReference>
<evidence type="ECO:0000313" key="3">
    <source>
        <dbReference type="Proteomes" id="UP000070058"/>
    </source>
</evidence>
<evidence type="ECO:0000256" key="1">
    <source>
        <dbReference type="SAM" id="MobiDB-lite"/>
    </source>
</evidence>
<feature type="region of interest" description="Disordered" evidence="1">
    <location>
        <begin position="1"/>
        <end position="22"/>
    </location>
</feature>
<keyword evidence="3" id="KW-1185">Reference proteome</keyword>
<dbReference type="STRING" id="1548207.AXK11_07175"/>
<organism evidence="2 3">
    <name type="scientific">Cephaloticoccus primus</name>
    <dbReference type="NCBI Taxonomy" id="1548207"/>
    <lineage>
        <taxon>Bacteria</taxon>
        <taxon>Pseudomonadati</taxon>
        <taxon>Verrucomicrobiota</taxon>
        <taxon>Opitutia</taxon>
        <taxon>Opitutales</taxon>
        <taxon>Opitutaceae</taxon>
        <taxon>Cephaloticoccus</taxon>
    </lineage>
</organism>
<dbReference type="Proteomes" id="UP000070058">
    <property type="component" value="Unassembled WGS sequence"/>
</dbReference>
<protein>
    <recommendedName>
        <fullName evidence="4">Helix-turn-helix domain-containing protein</fullName>
    </recommendedName>
</protein>
<sequence length="109" mass="12213">MPLAQAVTAEPPAPARTVAGKGEPLDLSKETFSIAEAARFLKITEGHTRYLGELGVLPMHPIDGELRIRSDDLVAYHREREAEMERYLNSPFVQAMSEIEDELMKQGIY</sequence>
<evidence type="ECO:0008006" key="4">
    <source>
        <dbReference type="Google" id="ProtNLM"/>
    </source>
</evidence>
<gene>
    <name evidence="2" type="ORF">AXK11_07175</name>
</gene>
<evidence type="ECO:0000313" key="2">
    <source>
        <dbReference type="EMBL" id="KXU35128.1"/>
    </source>
</evidence>
<proteinExistence type="predicted"/>
<comment type="caution">
    <text evidence="2">The sequence shown here is derived from an EMBL/GenBank/DDBJ whole genome shotgun (WGS) entry which is preliminary data.</text>
</comment>
<dbReference type="EMBL" id="LSZQ01000052">
    <property type="protein sequence ID" value="KXU35128.1"/>
    <property type="molecule type" value="Genomic_DNA"/>
</dbReference>
<reference evidence="3" key="1">
    <citation type="submission" date="2016-02" db="EMBL/GenBank/DDBJ databases">
        <authorList>
            <person name="Sanders J.G."/>
            <person name="Lin J.Y."/>
            <person name="Wertz J.T."/>
            <person name="Russell J.A."/>
            <person name="Moreau C.S."/>
            <person name="Powell S."/>
        </authorList>
    </citation>
    <scope>NUCLEOTIDE SEQUENCE [LARGE SCALE GENOMIC DNA]</scope>
    <source>
        <strain evidence="3">CAG34</strain>
    </source>
</reference>
<accession>A0A139SKN9</accession>
<name>A0A139SKN9_9BACT</name>